<dbReference type="InterPro" id="IPR008840">
    <property type="entry name" value="Sipho_Gp157"/>
</dbReference>
<accession>A0A1Y5YUH4</accession>
<dbReference type="Pfam" id="PF05565">
    <property type="entry name" value="Sipho_Gp157"/>
    <property type="match status" value="1"/>
</dbReference>
<dbReference type="Proteomes" id="UP000194439">
    <property type="component" value="Unassembled WGS sequence"/>
</dbReference>
<proteinExistence type="predicted"/>
<sequence length="160" mass="18173">MRLYELTNNWNELQMMIEDGVDPSALADTLQAIEESIQDKVQNTALVIRNLEADVDAIKAEEKRLAERRKAIENNCKGLKDYLYQQMVATDLKRIKGTIVTVGIQKNPASLNIEPDAVIPPEYTIHQEPKVDKKALLEAVKNGFQWDGITLRQSEGIRIR</sequence>
<dbReference type="EMBL" id="FWZD01000024">
    <property type="protein sequence ID" value="SMD67735.1"/>
    <property type="molecule type" value="Genomic_DNA"/>
</dbReference>
<protein>
    <submittedName>
        <fullName evidence="2">Siphovirus Gp157</fullName>
    </submittedName>
</protein>
<reference evidence="3" key="1">
    <citation type="submission" date="2017-04" db="EMBL/GenBank/DDBJ databases">
        <authorList>
            <person name="Criscuolo A."/>
        </authorList>
    </citation>
    <scope>NUCLEOTIDE SEQUENCE [LARGE SCALE GENOMIC DNA]</scope>
</reference>
<dbReference type="AlphaFoldDB" id="A0A1Y5YUH4"/>
<gene>
    <name evidence="2" type="ORF">BACERE00185_00248</name>
</gene>
<organism evidence="2 3">
    <name type="scientific">Bacillus mobilis</name>
    <dbReference type="NCBI Taxonomy" id="2026190"/>
    <lineage>
        <taxon>Bacteria</taxon>
        <taxon>Bacillati</taxon>
        <taxon>Bacillota</taxon>
        <taxon>Bacilli</taxon>
        <taxon>Bacillales</taxon>
        <taxon>Bacillaceae</taxon>
        <taxon>Bacillus</taxon>
        <taxon>Bacillus cereus group</taxon>
    </lineage>
</organism>
<evidence type="ECO:0000313" key="2">
    <source>
        <dbReference type="EMBL" id="SMD67735.1"/>
    </source>
</evidence>
<name>A0A1Y5YUH4_9BACI</name>
<dbReference type="RefSeq" id="WP_088027295.1">
    <property type="nucleotide sequence ID" value="NZ_FWZD01000024.1"/>
</dbReference>
<evidence type="ECO:0000256" key="1">
    <source>
        <dbReference type="SAM" id="Coils"/>
    </source>
</evidence>
<keyword evidence="1" id="KW-0175">Coiled coil</keyword>
<feature type="coiled-coil region" evidence="1">
    <location>
        <begin position="41"/>
        <end position="75"/>
    </location>
</feature>
<evidence type="ECO:0000313" key="3">
    <source>
        <dbReference type="Proteomes" id="UP000194439"/>
    </source>
</evidence>